<feature type="region of interest" description="Disordered" evidence="1">
    <location>
        <begin position="163"/>
        <end position="184"/>
    </location>
</feature>
<dbReference type="EnsemblProtists" id="EOD36722">
    <property type="protein sequence ID" value="EOD36722"/>
    <property type="gene ID" value="EMIHUDRAFT_449074"/>
</dbReference>
<dbReference type="HOGENOM" id="CLU_851090_0_0_1"/>
<accession>A0A0D3KLT7</accession>
<dbReference type="GeneID" id="17281992"/>
<keyword evidence="3" id="KW-1185">Reference proteome</keyword>
<feature type="compositionally biased region" description="Polar residues" evidence="1">
    <location>
        <begin position="318"/>
        <end position="327"/>
    </location>
</feature>
<proteinExistence type="predicted"/>
<dbReference type="PaxDb" id="2903-EOD36722"/>
<feature type="compositionally biased region" description="Low complexity" evidence="1">
    <location>
        <begin position="206"/>
        <end position="221"/>
    </location>
</feature>
<reference evidence="3" key="1">
    <citation type="journal article" date="2013" name="Nature">
        <title>Pan genome of the phytoplankton Emiliania underpins its global distribution.</title>
        <authorList>
            <person name="Read B.A."/>
            <person name="Kegel J."/>
            <person name="Klute M.J."/>
            <person name="Kuo A."/>
            <person name="Lefebvre S.C."/>
            <person name="Maumus F."/>
            <person name="Mayer C."/>
            <person name="Miller J."/>
            <person name="Monier A."/>
            <person name="Salamov A."/>
            <person name="Young J."/>
            <person name="Aguilar M."/>
            <person name="Claverie J.M."/>
            <person name="Frickenhaus S."/>
            <person name="Gonzalez K."/>
            <person name="Herman E.K."/>
            <person name="Lin Y.C."/>
            <person name="Napier J."/>
            <person name="Ogata H."/>
            <person name="Sarno A.F."/>
            <person name="Shmutz J."/>
            <person name="Schroeder D."/>
            <person name="de Vargas C."/>
            <person name="Verret F."/>
            <person name="von Dassow P."/>
            <person name="Valentin K."/>
            <person name="Van de Peer Y."/>
            <person name="Wheeler G."/>
            <person name="Dacks J.B."/>
            <person name="Delwiche C.F."/>
            <person name="Dyhrman S.T."/>
            <person name="Glockner G."/>
            <person name="John U."/>
            <person name="Richards T."/>
            <person name="Worden A.Z."/>
            <person name="Zhang X."/>
            <person name="Grigoriev I.V."/>
            <person name="Allen A.E."/>
            <person name="Bidle K."/>
            <person name="Borodovsky M."/>
            <person name="Bowler C."/>
            <person name="Brownlee C."/>
            <person name="Cock J.M."/>
            <person name="Elias M."/>
            <person name="Gladyshev V.N."/>
            <person name="Groth M."/>
            <person name="Guda C."/>
            <person name="Hadaegh A."/>
            <person name="Iglesias-Rodriguez M.D."/>
            <person name="Jenkins J."/>
            <person name="Jones B.M."/>
            <person name="Lawson T."/>
            <person name="Leese F."/>
            <person name="Lindquist E."/>
            <person name="Lobanov A."/>
            <person name="Lomsadze A."/>
            <person name="Malik S.B."/>
            <person name="Marsh M.E."/>
            <person name="Mackinder L."/>
            <person name="Mock T."/>
            <person name="Mueller-Roeber B."/>
            <person name="Pagarete A."/>
            <person name="Parker M."/>
            <person name="Probert I."/>
            <person name="Quesneville H."/>
            <person name="Raines C."/>
            <person name="Rensing S.A."/>
            <person name="Riano-Pachon D.M."/>
            <person name="Richier S."/>
            <person name="Rokitta S."/>
            <person name="Shiraiwa Y."/>
            <person name="Soanes D.M."/>
            <person name="van der Giezen M."/>
            <person name="Wahlund T.M."/>
            <person name="Williams B."/>
            <person name="Wilson W."/>
            <person name="Wolfe G."/>
            <person name="Wurch L.L."/>
        </authorList>
    </citation>
    <scope>NUCLEOTIDE SEQUENCE</scope>
</reference>
<evidence type="ECO:0000313" key="3">
    <source>
        <dbReference type="Proteomes" id="UP000013827"/>
    </source>
</evidence>
<evidence type="ECO:0000313" key="2">
    <source>
        <dbReference type="EnsemblProtists" id="EOD36722"/>
    </source>
</evidence>
<dbReference type="AlphaFoldDB" id="A0A0D3KLT7"/>
<feature type="region of interest" description="Disordered" evidence="1">
    <location>
        <begin position="206"/>
        <end position="248"/>
    </location>
</feature>
<protein>
    <submittedName>
        <fullName evidence="2">Uncharacterized protein</fullName>
    </submittedName>
</protein>
<dbReference type="KEGG" id="ehx:EMIHUDRAFT_449074"/>
<dbReference type="RefSeq" id="XP_005789151.1">
    <property type="nucleotide sequence ID" value="XM_005789094.1"/>
</dbReference>
<feature type="region of interest" description="Disordered" evidence="1">
    <location>
        <begin position="289"/>
        <end position="327"/>
    </location>
</feature>
<feature type="compositionally biased region" description="Polar residues" evidence="1">
    <location>
        <begin position="21"/>
        <end position="37"/>
    </location>
</feature>
<organism evidence="2 3">
    <name type="scientific">Emiliania huxleyi (strain CCMP1516)</name>
    <dbReference type="NCBI Taxonomy" id="280463"/>
    <lineage>
        <taxon>Eukaryota</taxon>
        <taxon>Haptista</taxon>
        <taxon>Haptophyta</taxon>
        <taxon>Prymnesiophyceae</taxon>
        <taxon>Isochrysidales</taxon>
        <taxon>Noelaerhabdaceae</taxon>
        <taxon>Emiliania</taxon>
    </lineage>
</organism>
<name>A0A0D3KLT7_EMIH1</name>
<sequence length="327" mass="32145">MQSASLGFSVRFDEEEGGSTNGESASVNGDSAKGSTLTDDDMLYDASPPDDGGFGAFGDAEFDEFGGEWGGFDDVGTLAPAPEQLPAQLSGRSEPSGRSEGDGGEAVVSVEAGSTVVRFRVAGVADVAAALGGGRFSTAALTQFNRGTPVAVLEMRAAEPAGEAASDAAAGAPSAADDWGGGEWAAAGESEFSDFGDFGGEAAAGAGFGDFSAPEPAAEPQPHAERGASAEFGDFGDFDDFDGGSGELPTAAAAAVAGGGAASELAALECDLSDASSAVNLQSIRSLSEMSSAVSVGPATSDFTTSREHTSDGGSGSTNGETQPRGG</sequence>
<dbReference type="Proteomes" id="UP000013827">
    <property type="component" value="Unassembled WGS sequence"/>
</dbReference>
<reference evidence="2" key="2">
    <citation type="submission" date="2024-10" db="UniProtKB">
        <authorList>
            <consortium name="EnsemblProtists"/>
        </authorList>
    </citation>
    <scope>IDENTIFICATION</scope>
</reference>
<evidence type="ECO:0000256" key="1">
    <source>
        <dbReference type="SAM" id="MobiDB-lite"/>
    </source>
</evidence>
<feature type="region of interest" description="Disordered" evidence="1">
    <location>
        <begin position="1"/>
        <end position="105"/>
    </location>
</feature>